<comment type="caution">
    <text evidence="2">The sequence shown here is derived from an EMBL/GenBank/DDBJ whole genome shotgun (WGS) entry which is preliminary data.</text>
</comment>
<keyword evidence="1" id="KW-0812">Transmembrane</keyword>
<name>A0AAN5HXG4_9BILA</name>
<evidence type="ECO:0008006" key="4">
    <source>
        <dbReference type="Google" id="ProtNLM"/>
    </source>
</evidence>
<protein>
    <recommendedName>
        <fullName evidence="4">G protein-coupled receptor</fullName>
    </recommendedName>
</protein>
<dbReference type="AlphaFoldDB" id="A0AAN5HXG4"/>
<evidence type="ECO:0000313" key="3">
    <source>
        <dbReference type="Proteomes" id="UP001328107"/>
    </source>
</evidence>
<feature type="transmembrane region" description="Helical" evidence="1">
    <location>
        <begin position="42"/>
        <end position="63"/>
    </location>
</feature>
<evidence type="ECO:0000313" key="2">
    <source>
        <dbReference type="EMBL" id="GMR44817.1"/>
    </source>
</evidence>
<dbReference type="EMBL" id="BTRK01000004">
    <property type="protein sequence ID" value="GMR44817.1"/>
    <property type="molecule type" value="Genomic_DNA"/>
</dbReference>
<dbReference type="Proteomes" id="UP001328107">
    <property type="component" value="Unassembled WGS sequence"/>
</dbReference>
<keyword evidence="1" id="KW-0472">Membrane</keyword>
<keyword evidence="1" id="KW-1133">Transmembrane helix</keyword>
<organism evidence="2 3">
    <name type="scientific">Pristionchus mayeri</name>
    <dbReference type="NCBI Taxonomy" id="1317129"/>
    <lineage>
        <taxon>Eukaryota</taxon>
        <taxon>Metazoa</taxon>
        <taxon>Ecdysozoa</taxon>
        <taxon>Nematoda</taxon>
        <taxon>Chromadorea</taxon>
        <taxon>Rhabditida</taxon>
        <taxon>Rhabditina</taxon>
        <taxon>Diplogasteromorpha</taxon>
        <taxon>Diplogasteroidea</taxon>
        <taxon>Neodiplogasteridae</taxon>
        <taxon>Pristionchus</taxon>
    </lineage>
</organism>
<feature type="non-terminal residue" evidence="2">
    <location>
        <position position="1"/>
    </location>
</feature>
<feature type="non-terminal residue" evidence="2">
    <location>
        <position position="195"/>
    </location>
</feature>
<accession>A0AAN5HXG4</accession>
<feature type="transmembrane region" description="Helical" evidence="1">
    <location>
        <begin position="100"/>
        <end position="123"/>
    </location>
</feature>
<keyword evidence="3" id="KW-1185">Reference proteome</keyword>
<sequence>VQGFIALSIAAVQPPFSWLILSMHQMLMPDGSPYKLSKRVKLFLASVQLTIMSLNIVALSLFGGEPDNIDELMKEPELAMLVERGGQVMVFGRPGNPHSLLPALLFFYFTLVINFTILCSWFAHSMYSLKKISVAAKSTQTQMLTKKMFEVFYWQLHGSVLHHVTPLTALMVFMIVDSRALPDTLMAALKLALLV</sequence>
<evidence type="ECO:0000256" key="1">
    <source>
        <dbReference type="SAM" id="Phobius"/>
    </source>
</evidence>
<reference evidence="3" key="1">
    <citation type="submission" date="2022-10" db="EMBL/GenBank/DDBJ databases">
        <title>Genome assembly of Pristionchus species.</title>
        <authorList>
            <person name="Yoshida K."/>
            <person name="Sommer R.J."/>
        </authorList>
    </citation>
    <scope>NUCLEOTIDE SEQUENCE [LARGE SCALE GENOMIC DNA]</scope>
    <source>
        <strain evidence="3">RS5460</strain>
    </source>
</reference>
<dbReference type="PANTHER" id="PTHR45830">
    <property type="entry name" value="SERPENTINE RECEPTOR, CLASS I"/>
    <property type="match status" value="1"/>
</dbReference>
<dbReference type="PANTHER" id="PTHR45830:SF15">
    <property type="entry name" value="SERPENTINE RECEPTOR, CLASS I"/>
    <property type="match status" value="1"/>
</dbReference>
<feature type="transmembrane region" description="Helical" evidence="1">
    <location>
        <begin position="151"/>
        <end position="176"/>
    </location>
</feature>
<proteinExistence type="predicted"/>
<gene>
    <name evidence="2" type="ORF">PMAYCL1PPCAC_15012</name>
</gene>